<dbReference type="InterPro" id="IPR051911">
    <property type="entry name" value="SDR_oxidoreductase"/>
</dbReference>
<organism evidence="5 6">
    <name type="scientific">Mycena albidolilacea</name>
    <dbReference type="NCBI Taxonomy" id="1033008"/>
    <lineage>
        <taxon>Eukaryota</taxon>
        <taxon>Fungi</taxon>
        <taxon>Dikarya</taxon>
        <taxon>Basidiomycota</taxon>
        <taxon>Agaricomycotina</taxon>
        <taxon>Agaricomycetes</taxon>
        <taxon>Agaricomycetidae</taxon>
        <taxon>Agaricales</taxon>
        <taxon>Marasmiineae</taxon>
        <taxon>Mycenaceae</taxon>
        <taxon>Mycena</taxon>
    </lineage>
</organism>
<dbReference type="Pfam" id="PF00106">
    <property type="entry name" value="adh_short"/>
    <property type="match status" value="1"/>
</dbReference>
<comment type="similarity">
    <text evidence="1 3">Belongs to the short-chain dehydrogenases/reductases (SDR) family.</text>
</comment>
<feature type="chain" id="PRO_5042129142" evidence="4">
    <location>
        <begin position="21"/>
        <end position="292"/>
    </location>
</feature>
<evidence type="ECO:0000256" key="3">
    <source>
        <dbReference type="RuleBase" id="RU000363"/>
    </source>
</evidence>
<evidence type="ECO:0000313" key="5">
    <source>
        <dbReference type="EMBL" id="KAJ7319019.1"/>
    </source>
</evidence>
<dbReference type="PRINTS" id="PR00081">
    <property type="entry name" value="GDHRDH"/>
</dbReference>
<dbReference type="PANTHER" id="PTHR43976:SF16">
    <property type="entry name" value="SHORT-CHAIN DEHYDROGENASE_REDUCTASE FAMILY PROTEIN"/>
    <property type="match status" value="1"/>
</dbReference>
<dbReference type="PANTHER" id="PTHR43976">
    <property type="entry name" value="SHORT CHAIN DEHYDROGENASE"/>
    <property type="match status" value="1"/>
</dbReference>
<sequence length="292" mass="30610">MTSSTLISTPLVWLITGTSSGFGNCLVASVLARGDRVIATARSLERLSHLQAQGNPNLCVRQLDVTAGAAAIAAVVAEAAGVWGRLDVVVNNAGAGYPGLLEEGGSDLLRKQFAVNFFGVMDVCAASLPFLRAQRSGTIVIVGSRSAWKPEIPGLGHYAASKAAVGALAETLTAEVAPLGVRVLLVEPGAFRTNVSAQAYFTQHPIADYDALRGVSAARFGSLLGTEPGDPARAMEAVVDVVRGEGRARGRAWPGRLVLGTDAERDVRAKCKRVLDNMDEWIEDVRGVGFDS</sequence>
<dbReference type="AlphaFoldDB" id="A0AAD6ZF07"/>
<accession>A0AAD6ZF07</accession>
<evidence type="ECO:0000313" key="6">
    <source>
        <dbReference type="Proteomes" id="UP001218218"/>
    </source>
</evidence>
<evidence type="ECO:0000256" key="2">
    <source>
        <dbReference type="ARBA" id="ARBA00023002"/>
    </source>
</evidence>
<keyword evidence="4" id="KW-0732">Signal</keyword>
<keyword evidence="6" id="KW-1185">Reference proteome</keyword>
<dbReference type="InterPro" id="IPR036291">
    <property type="entry name" value="NAD(P)-bd_dom_sf"/>
</dbReference>
<evidence type="ECO:0000256" key="4">
    <source>
        <dbReference type="SAM" id="SignalP"/>
    </source>
</evidence>
<keyword evidence="2" id="KW-0560">Oxidoreductase</keyword>
<dbReference type="SUPFAM" id="SSF51735">
    <property type="entry name" value="NAD(P)-binding Rossmann-fold domains"/>
    <property type="match status" value="1"/>
</dbReference>
<reference evidence="5" key="1">
    <citation type="submission" date="2023-03" db="EMBL/GenBank/DDBJ databases">
        <title>Massive genome expansion in bonnet fungi (Mycena s.s.) driven by repeated elements and novel gene families across ecological guilds.</title>
        <authorList>
            <consortium name="Lawrence Berkeley National Laboratory"/>
            <person name="Harder C.B."/>
            <person name="Miyauchi S."/>
            <person name="Viragh M."/>
            <person name="Kuo A."/>
            <person name="Thoen E."/>
            <person name="Andreopoulos B."/>
            <person name="Lu D."/>
            <person name="Skrede I."/>
            <person name="Drula E."/>
            <person name="Henrissat B."/>
            <person name="Morin E."/>
            <person name="Kohler A."/>
            <person name="Barry K."/>
            <person name="LaButti K."/>
            <person name="Morin E."/>
            <person name="Salamov A."/>
            <person name="Lipzen A."/>
            <person name="Mereny Z."/>
            <person name="Hegedus B."/>
            <person name="Baldrian P."/>
            <person name="Stursova M."/>
            <person name="Weitz H."/>
            <person name="Taylor A."/>
            <person name="Grigoriev I.V."/>
            <person name="Nagy L.G."/>
            <person name="Martin F."/>
            <person name="Kauserud H."/>
        </authorList>
    </citation>
    <scope>NUCLEOTIDE SEQUENCE</scope>
    <source>
        <strain evidence="5">CBHHK002</strain>
    </source>
</reference>
<gene>
    <name evidence="5" type="ORF">DFH08DRAFT_393440</name>
</gene>
<dbReference type="PRINTS" id="PR00080">
    <property type="entry name" value="SDRFAMILY"/>
</dbReference>
<proteinExistence type="inferred from homology"/>
<evidence type="ECO:0000256" key="1">
    <source>
        <dbReference type="ARBA" id="ARBA00006484"/>
    </source>
</evidence>
<dbReference type="Proteomes" id="UP001218218">
    <property type="component" value="Unassembled WGS sequence"/>
</dbReference>
<protein>
    <submittedName>
        <fullName evidence="5">Uncharacterized protein</fullName>
    </submittedName>
</protein>
<feature type="signal peptide" evidence="4">
    <location>
        <begin position="1"/>
        <end position="20"/>
    </location>
</feature>
<dbReference type="GO" id="GO:0016491">
    <property type="term" value="F:oxidoreductase activity"/>
    <property type="evidence" value="ECO:0007669"/>
    <property type="project" value="UniProtKB-KW"/>
</dbReference>
<dbReference type="Gene3D" id="3.40.50.720">
    <property type="entry name" value="NAD(P)-binding Rossmann-like Domain"/>
    <property type="match status" value="1"/>
</dbReference>
<name>A0AAD6ZF07_9AGAR</name>
<comment type="caution">
    <text evidence="5">The sequence shown here is derived from an EMBL/GenBank/DDBJ whole genome shotgun (WGS) entry which is preliminary data.</text>
</comment>
<dbReference type="EMBL" id="JARIHO010000055">
    <property type="protein sequence ID" value="KAJ7319019.1"/>
    <property type="molecule type" value="Genomic_DNA"/>
</dbReference>
<dbReference type="InterPro" id="IPR002347">
    <property type="entry name" value="SDR_fam"/>
</dbReference>